<evidence type="ECO:0000313" key="3">
    <source>
        <dbReference type="EMBL" id="GAA0876716.1"/>
    </source>
</evidence>
<dbReference type="InterPro" id="IPR013783">
    <property type="entry name" value="Ig-like_fold"/>
</dbReference>
<dbReference type="CDD" id="cd00146">
    <property type="entry name" value="PKD"/>
    <property type="match status" value="2"/>
</dbReference>
<evidence type="ECO:0000313" key="4">
    <source>
        <dbReference type="Proteomes" id="UP001501126"/>
    </source>
</evidence>
<comment type="caution">
    <text evidence="3">The sequence shown here is derived from an EMBL/GenBank/DDBJ whole genome shotgun (WGS) entry which is preliminary data.</text>
</comment>
<dbReference type="Pfam" id="PF18911">
    <property type="entry name" value="PKD_4"/>
    <property type="match status" value="2"/>
</dbReference>
<dbReference type="PROSITE" id="PS50093">
    <property type="entry name" value="PKD"/>
    <property type="match status" value="2"/>
</dbReference>
<accession>A0ABN1MUU7</accession>
<organism evidence="3 4">
    <name type="scientific">Wandonia haliotis</name>
    <dbReference type="NCBI Taxonomy" id="574963"/>
    <lineage>
        <taxon>Bacteria</taxon>
        <taxon>Pseudomonadati</taxon>
        <taxon>Bacteroidota</taxon>
        <taxon>Flavobacteriia</taxon>
        <taxon>Flavobacteriales</taxon>
        <taxon>Crocinitomicaceae</taxon>
        <taxon>Wandonia</taxon>
    </lineage>
</organism>
<dbReference type="EMBL" id="BAAAFH010000022">
    <property type="protein sequence ID" value="GAA0876716.1"/>
    <property type="molecule type" value="Genomic_DNA"/>
</dbReference>
<dbReference type="Gene3D" id="2.60.40.1220">
    <property type="match status" value="1"/>
</dbReference>
<proteinExistence type="predicted"/>
<reference evidence="3 4" key="1">
    <citation type="journal article" date="2019" name="Int. J. Syst. Evol. Microbiol.">
        <title>The Global Catalogue of Microorganisms (GCM) 10K type strain sequencing project: providing services to taxonomists for standard genome sequencing and annotation.</title>
        <authorList>
            <consortium name="The Broad Institute Genomics Platform"/>
            <consortium name="The Broad Institute Genome Sequencing Center for Infectious Disease"/>
            <person name="Wu L."/>
            <person name="Ma J."/>
        </authorList>
    </citation>
    <scope>NUCLEOTIDE SEQUENCE [LARGE SCALE GENOMIC DNA]</scope>
    <source>
        <strain evidence="3 4">JCM 16083</strain>
    </source>
</reference>
<protein>
    <recommendedName>
        <fullName evidence="2">PKD domain-containing protein</fullName>
    </recommendedName>
</protein>
<dbReference type="InterPro" id="IPR035986">
    <property type="entry name" value="PKD_dom_sf"/>
</dbReference>
<gene>
    <name evidence="3" type="ORF">GCM10009118_31260</name>
</gene>
<feature type="domain" description="PKD" evidence="2">
    <location>
        <begin position="1157"/>
        <end position="1231"/>
    </location>
</feature>
<keyword evidence="1" id="KW-0732">Signal</keyword>
<dbReference type="RefSeq" id="WP_343790142.1">
    <property type="nucleotide sequence ID" value="NZ_BAAAFH010000022.1"/>
</dbReference>
<dbReference type="Proteomes" id="UP001501126">
    <property type="component" value="Unassembled WGS sequence"/>
</dbReference>
<dbReference type="InterPro" id="IPR022409">
    <property type="entry name" value="PKD/Chitinase_dom"/>
</dbReference>
<dbReference type="InterPro" id="IPR000601">
    <property type="entry name" value="PKD_dom"/>
</dbReference>
<dbReference type="InterPro" id="IPR026341">
    <property type="entry name" value="T9SS_type_B"/>
</dbReference>
<feature type="domain" description="PKD" evidence="2">
    <location>
        <begin position="1270"/>
        <end position="1320"/>
    </location>
</feature>
<dbReference type="SUPFAM" id="SSF49299">
    <property type="entry name" value="PKD domain"/>
    <property type="match status" value="2"/>
</dbReference>
<dbReference type="Gene3D" id="2.60.40.10">
    <property type="entry name" value="Immunoglobulins"/>
    <property type="match status" value="4"/>
</dbReference>
<keyword evidence="4" id="KW-1185">Reference proteome</keyword>
<sequence length="1417" mass="146745">MKLKLLLLVLFTYVFSYKYSYSCDGMSVSVLSNTYLGNGVYEVTVEYCEWVSNGGSSAVTGIIIQTNGANILGTSTPSFTSNATGAVINYSLVNSNTAEWGSWDNNPAVTPFLRIGDPTQCVTIVLQTDAEVTSISMAGSSSSSNDGSGYSTWMGRYTCNTSTSTPAVVCSSAWSAPILCEGDNTPIDLNNYTSANGVFSGSGVDPTTGIFNPATATFPASVMLYVGDAQFNCQTTHVINPVSLNLQDFPDQTICQGESVQLDVTATGGVSNCNYTLVLNDSGSDGWTGGASVDLLVNGNVQGNYTISGSASSASFTIPVSTNDVITFSYNSGANNNQNTINLNNTSGNNVYSQSNPSGGTLPGSVIVVCQDPNNAYSWTPSTGLSNTTSPIPIASPTTTTTYNVTVTNPASGCQSSESITVTVNTPQPPVFDPFPDICQDAPQPTLPATSNNGISGSWSPSTIDTSTPGTYTLTFTPDNTNSCPSGPITQTLTVLSANDPLCAPPCNATAGNDGPYCQGATINLSGSGGGTYSWTGPNGFSSSQQNPTLPNATPAMSGTYTLTIDDNGCIAVSTTTVTVNPSPTVNGGADQTICNGTSVTLTASGNAASYTWNNGISNGVAFTPSSTTTYTVTGTSSAGCTSTDQVTVTVHPLPTVSAGNDFSVCTGSTVTLSGSGADSYTWDNGVNDGVPFTINGTTTYEVTGTDAFGCQNTDNITVTVNTNAPINAGTDLAICEGASTTLVASGGVSYTWDNNLGTGVSHTISPTVTTTYTVSGTDANGCTGTDQVTITVHPNPFTTITGDNEYCQGFTAQIDAGSGFAHYQWSNGATTQTTQVTTADNPISVTVQTTEGCSYQTPDYTVSEVPQIQTSQTLRICQGASALIHSNPETTAGVYPQVFTSSNGCDSTSTITLIVDPLPNVQAGTDQTVCAGTSITLNGAGATSYVWDNSVTDGVSFTPGIGTTIYTVTGTDNNGCQNTDNLTVTLLPLPTATISGTATVCINATSPVVTFTGAAGTAPYTFTYNIDGGASQTITTPTGSNSITVQVPTGVPGVFTYNLESVEDASVSSCSQLQPNSVTVTIHDQPTVFAGNDISVCEGETVVLSASGATSYSWDNGVSNGVSFIPNQTTTYTVTGTSQTGCSNTDQVTVTVNAIPDVQFSGDALTGCSPVTTVFSNLSTGNGANCVWNFGNGQTASSCGSVSSVYNGIGCYDVSLTVTSSAGCTATSSVADYICVEPDPVAEFSADPDHLSTINLTSQMVNTSYGADSYVWDFGDGSGTSTDFSPSHTFPDETGSYTITLTVFSDIGCSDVAQQTITVKEELLFYVPNTFTPDNDDYNEVFKPIFTSGYDPFNYHLTIFNRWGEILFESYDAEFGWDGTYGGTIVQDGTYIWKITVKKSYVDDREEFIGHINLIR</sequence>
<dbReference type="InterPro" id="IPR014755">
    <property type="entry name" value="Cu-Rt/internalin_Ig-like"/>
</dbReference>
<evidence type="ECO:0000259" key="2">
    <source>
        <dbReference type="PROSITE" id="PS50093"/>
    </source>
</evidence>
<dbReference type="NCBIfam" id="TIGR04131">
    <property type="entry name" value="Bac_Flav_CTERM"/>
    <property type="match status" value="1"/>
</dbReference>
<evidence type="ECO:0000256" key="1">
    <source>
        <dbReference type="ARBA" id="ARBA00022729"/>
    </source>
</evidence>
<dbReference type="SMART" id="SM00089">
    <property type="entry name" value="PKD"/>
    <property type="match status" value="5"/>
</dbReference>
<dbReference type="Pfam" id="PF13585">
    <property type="entry name" value="CHU_C"/>
    <property type="match status" value="1"/>
</dbReference>
<name>A0ABN1MUU7_9FLAO</name>